<evidence type="ECO:0000313" key="1">
    <source>
        <dbReference type="EMBL" id="EAA24140.1"/>
    </source>
</evidence>
<proteinExistence type="predicted"/>
<organism evidence="1 2">
    <name type="scientific">Fusobacterium vincentii ATCC 49256</name>
    <dbReference type="NCBI Taxonomy" id="209882"/>
    <lineage>
        <taxon>Bacteria</taxon>
        <taxon>Fusobacteriati</taxon>
        <taxon>Fusobacteriota</taxon>
        <taxon>Fusobacteriia</taxon>
        <taxon>Fusobacteriales</taxon>
        <taxon>Fusobacteriaceae</taxon>
        <taxon>Fusobacterium</taxon>
    </lineage>
</organism>
<reference evidence="1 2" key="1">
    <citation type="journal article" date="2003" name="Genome Res.">
        <title>Genome analysis of F. nucleatum sub spp vincentii and its comparison with the genome of F. nucleatum ATCC 25586.</title>
        <authorList>
            <person name="Kapatral V."/>
            <person name="Ivanova N."/>
            <person name="Anderson I."/>
            <person name="Reznik G."/>
            <person name="Bhattacharyya A."/>
            <person name="Gardner W.L."/>
            <person name="Mikhailova N."/>
            <person name="Lapidus A."/>
            <person name="Larsen N."/>
            <person name="D'Souza M."/>
            <person name="Walunas T."/>
            <person name="Haselkorn R."/>
            <person name="Overbeek R."/>
            <person name="Kyrpides N."/>
        </authorList>
    </citation>
    <scope>NUCLEOTIDE SEQUENCE [LARGE SCALE GENOMIC DNA]</scope>
    <source>
        <strain evidence="1 2">ATCC 49256</strain>
    </source>
</reference>
<dbReference type="EMBL" id="AABF01000052">
    <property type="protein sequence ID" value="EAA24140.1"/>
    <property type="molecule type" value="Genomic_DNA"/>
</dbReference>
<name>Q7P5X8_FUSVC</name>
<dbReference type="Proteomes" id="UP000006454">
    <property type="component" value="Unassembled WGS sequence"/>
</dbReference>
<evidence type="ECO:0000313" key="2">
    <source>
        <dbReference type="Proteomes" id="UP000006454"/>
    </source>
</evidence>
<sequence length="148" mass="17325">MKNLGNKLIFYGEIENSNKVIAIYQEDKKIIYTCGLKDKKPEIIVFGTAGKNVFKNVKEVDLDDMIIQKGIDYFIQFKDKEYIYLLSFSNGMGVEESYYDITIFKNEEPIYNEVLKMHTILDFLFTGSIFFNLPDDDSSFAESYIYYD</sequence>
<comment type="caution">
    <text evidence="1">The sequence shown here is derived from an EMBL/GenBank/DDBJ whole genome shotgun (WGS) entry which is preliminary data.</text>
</comment>
<gene>
    <name evidence="1" type="ORF">FNV1005</name>
</gene>
<protein>
    <submittedName>
        <fullName evidence="1">Uncharacterized protein</fullName>
    </submittedName>
</protein>
<dbReference type="AlphaFoldDB" id="Q7P5X8"/>
<accession>Q7P5X8</accession>